<evidence type="ECO:0000313" key="2">
    <source>
        <dbReference type="Proteomes" id="UP000031623"/>
    </source>
</evidence>
<dbReference type="GO" id="GO:0005524">
    <property type="term" value="F:ATP binding"/>
    <property type="evidence" value="ECO:0007669"/>
    <property type="project" value="UniProtKB-KW"/>
</dbReference>
<proteinExistence type="predicted"/>
<keyword evidence="2" id="KW-1185">Reference proteome</keyword>
<reference evidence="1 2" key="1">
    <citation type="journal article" date="2014" name="ISME J.">
        <title>Ecophysiology of Thioploca ingrica as revealed by the complete genome sequence supplemented with proteomic evidence.</title>
        <authorList>
            <person name="Kojima H."/>
            <person name="Ogura Y."/>
            <person name="Yamamoto N."/>
            <person name="Togashi T."/>
            <person name="Mori H."/>
            <person name="Watanabe T."/>
            <person name="Nemoto F."/>
            <person name="Kurokawa K."/>
            <person name="Hayashi T."/>
            <person name="Fukui M."/>
        </authorList>
    </citation>
    <scope>NUCLEOTIDE SEQUENCE [LARGE SCALE GENOMIC DNA]</scope>
</reference>
<evidence type="ECO:0000313" key="1">
    <source>
        <dbReference type="EMBL" id="BAP55395.1"/>
    </source>
</evidence>
<name>A0A090AK72_9GAMM</name>
<dbReference type="Proteomes" id="UP000031623">
    <property type="component" value="Chromosome"/>
</dbReference>
<dbReference type="EMBL" id="AP014633">
    <property type="protein sequence ID" value="BAP55395.1"/>
    <property type="molecule type" value="Genomic_DNA"/>
</dbReference>
<dbReference type="KEGG" id="tig:THII_1098"/>
<dbReference type="InterPro" id="IPR027417">
    <property type="entry name" value="P-loop_NTPase"/>
</dbReference>
<accession>A0A090AK72</accession>
<dbReference type="HOGENOM" id="CLU_2866413_0_0_6"/>
<sequence length="64" mass="6921">MGFEIQESGAIYYDGKDLAMLDTVAVRQQIGVVLQQGKITAGNLFENIVGNSQLTHEDAKPLAL</sequence>
<gene>
    <name evidence="1" type="ORF">THII_1098</name>
</gene>
<keyword evidence="1" id="KW-0547">Nucleotide-binding</keyword>
<dbReference type="AlphaFoldDB" id="A0A090AK72"/>
<dbReference type="STRING" id="40754.THII_1098"/>
<organism evidence="1 2">
    <name type="scientific">Thioploca ingrica</name>
    <dbReference type="NCBI Taxonomy" id="40754"/>
    <lineage>
        <taxon>Bacteria</taxon>
        <taxon>Pseudomonadati</taxon>
        <taxon>Pseudomonadota</taxon>
        <taxon>Gammaproteobacteria</taxon>
        <taxon>Thiotrichales</taxon>
        <taxon>Thiotrichaceae</taxon>
        <taxon>Thioploca</taxon>
    </lineage>
</organism>
<dbReference type="SUPFAM" id="SSF52540">
    <property type="entry name" value="P-loop containing nucleoside triphosphate hydrolases"/>
    <property type="match status" value="1"/>
</dbReference>
<keyword evidence="1" id="KW-0067">ATP-binding</keyword>
<dbReference type="Gene3D" id="3.40.50.300">
    <property type="entry name" value="P-loop containing nucleotide triphosphate hydrolases"/>
    <property type="match status" value="1"/>
</dbReference>
<protein>
    <submittedName>
        <fullName evidence="1">ABC transporter ATP-binding protein</fullName>
    </submittedName>
</protein>